<protein>
    <recommendedName>
        <fullName evidence="2">Asparagine synthase</fullName>
    </recommendedName>
</protein>
<proteinExistence type="predicted"/>
<gene>
    <name evidence="1" type="ORF">ABS642_21475</name>
</gene>
<name>A0AAU7VWG4_9MICO</name>
<dbReference type="RefSeq" id="WP_350351711.1">
    <property type="nucleotide sequence ID" value="NZ_CP158357.1"/>
</dbReference>
<sequence>MTEVSRAHQEGGVGALPPIESVVADGLLIALAGVKLSVKNFLIVTALRDRRDYDEQRVHEFAKSELLRVATEMAEKAGSMEWSSQPVLSRTNALTRMHRAAVDRGPDVYRALTEALRSHASEADPMARLIQQSREAASEELQDAIVRRLSGQVVEPDTNYASDRSKRMRRVRADVKALRWVRARKAE</sequence>
<evidence type="ECO:0008006" key="2">
    <source>
        <dbReference type="Google" id="ProtNLM"/>
    </source>
</evidence>
<accession>A0AAU7VWG4</accession>
<evidence type="ECO:0000313" key="1">
    <source>
        <dbReference type="EMBL" id="XBX78443.1"/>
    </source>
</evidence>
<reference evidence="1" key="1">
    <citation type="submission" date="2024-06" db="EMBL/GenBank/DDBJ databases">
        <title>Draft genome sequence of Microbacterium sp. strain A8/3-1, isolated from Oxytropis tragacanthoides Fisch. ex DC. Root nodules in the Altai region of Russia.</title>
        <authorList>
            <person name="Sazanova A."/>
            <person name="Guro P."/>
            <person name="Kuznetsova I."/>
            <person name="Belimov A."/>
            <person name="Safronova V."/>
        </authorList>
    </citation>
    <scope>NUCLEOTIDE SEQUENCE</scope>
    <source>
        <strain evidence="1">A8/3-1</strain>
    </source>
</reference>
<dbReference type="EMBL" id="CP158357">
    <property type="protein sequence ID" value="XBX78443.1"/>
    <property type="molecule type" value="Genomic_DNA"/>
</dbReference>
<organism evidence="1">
    <name type="scientific">Microbacterium sp. A8/3-1</name>
    <dbReference type="NCBI Taxonomy" id="3160749"/>
    <lineage>
        <taxon>Bacteria</taxon>
        <taxon>Bacillati</taxon>
        <taxon>Actinomycetota</taxon>
        <taxon>Actinomycetes</taxon>
        <taxon>Micrococcales</taxon>
        <taxon>Microbacteriaceae</taxon>
        <taxon>Microbacterium</taxon>
    </lineage>
</organism>
<dbReference type="AlphaFoldDB" id="A0AAU7VWG4"/>